<evidence type="ECO:0000256" key="1">
    <source>
        <dbReference type="ARBA" id="ARBA00022723"/>
    </source>
</evidence>
<dbReference type="SUPFAM" id="SSF57903">
    <property type="entry name" value="FYVE/PHD zinc finger"/>
    <property type="match status" value="1"/>
</dbReference>
<feature type="repeat" description="ANK" evidence="4">
    <location>
        <begin position="335"/>
        <end position="362"/>
    </location>
</feature>
<dbReference type="InterPro" id="IPR013083">
    <property type="entry name" value="Znf_RING/FYVE/PHD"/>
</dbReference>
<dbReference type="Pfam" id="PF01363">
    <property type="entry name" value="FYVE"/>
    <property type="match status" value="1"/>
</dbReference>
<name>A0ABD1XI80_9MARC</name>
<keyword evidence="9" id="KW-1185">Reference proteome</keyword>
<evidence type="ECO:0000256" key="3">
    <source>
        <dbReference type="ARBA" id="ARBA00022833"/>
    </source>
</evidence>
<keyword evidence="4" id="KW-0040">ANK repeat</keyword>
<dbReference type="InterPro" id="IPR036770">
    <property type="entry name" value="Ankyrin_rpt-contain_sf"/>
</dbReference>
<dbReference type="PROSITE" id="PS50178">
    <property type="entry name" value="ZF_FYVE"/>
    <property type="match status" value="1"/>
</dbReference>
<dbReference type="PROSITE" id="PS50088">
    <property type="entry name" value="ANK_REPEAT"/>
    <property type="match status" value="2"/>
</dbReference>
<protein>
    <recommendedName>
        <fullName evidence="7">FYVE-type domain-containing protein</fullName>
    </recommendedName>
</protein>
<evidence type="ECO:0000256" key="5">
    <source>
        <dbReference type="PROSITE-ProRule" id="PRU00091"/>
    </source>
</evidence>
<dbReference type="PANTHER" id="PTHR47794">
    <property type="entry name" value="VACUOLAR PROTEIN SORTING-ASSOCIATED PROTEIN 27"/>
    <property type="match status" value="1"/>
</dbReference>
<evidence type="ECO:0000256" key="6">
    <source>
        <dbReference type="SAM" id="MobiDB-lite"/>
    </source>
</evidence>
<evidence type="ECO:0000256" key="4">
    <source>
        <dbReference type="PROSITE-ProRule" id="PRU00023"/>
    </source>
</evidence>
<feature type="repeat" description="ANK" evidence="4">
    <location>
        <begin position="363"/>
        <end position="395"/>
    </location>
</feature>
<dbReference type="EMBL" id="JBHFFA010000008">
    <property type="protein sequence ID" value="KAL2608664.1"/>
    <property type="molecule type" value="Genomic_DNA"/>
</dbReference>
<dbReference type="Proteomes" id="UP001605036">
    <property type="component" value="Unassembled WGS sequence"/>
</dbReference>
<keyword evidence="3" id="KW-0862">Zinc</keyword>
<evidence type="ECO:0000256" key="2">
    <source>
        <dbReference type="ARBA" id="ARBA00022771"/>
    </source>
</evidence>
<dbReference type="Gene3D" id="1.25.40.20">
    <property type="entry name" value="Ankyrin repeat-containing domain"/>
    <property type="match status" value="1"/>
</dbReference>
<keyword evidence="2 5" id="KW-0863">Zinc-finger</keyword>
<dbReference type="GO" id="GO:0008270">
    <property type="term" value="F:zinc ion binding"/>
    <property type="evidence" value="ECO:0007669"/>
    <property type="project" value="UniProtKB-KW"/>
</dbReference>
<dbReference type="PANTHER" id="PTHR47794:SF1">
    <property type="entry name" value="VACUOLAR PROTEIN SORTING-ASSOCIATED PROTEIN 27"/>
    <property type="match status" value="1"/>
</dbReference>
<dbReference type="InterPro" id="IPR002110">
    <property type="entry name" value="Ankyrin_rpt"/>
</dbReference>
<sequence length="424" mass="46793">MGKAPRTSTYWNTIAIWKSPEQNSALSDSSQLTKRVSRQSYSGLIRLRSSTARFSDICRRLLTERTGDTANSSVTIRVVSLELHRSRTGKEQNIEIPLVARRLCETQIWPYQENHRVSLVSSRHRESEIAMEEPPPFQEADQCVSCHSSFTTFKRRHHCRSCGRSFCNEHSANQKALPQYGLYTPVRVCDDCFNPPKPPVSKASSSNAFENAEKKFRKLALDPGLDPLSSDGDSGQKSEANSFICTCGMPLCICEVPFAPEPVASAPTVPQPILSHKPAKKEEKLPSASPPSPFKPSAVASSRTNMPSLFFSSGQLMHGTCHPLSKSYDLSGEGLREAVKNGDVSAVKELLSKGVDVNYFDRQKMSLLHLAAVFNFTEITFMLMDAGANVHAKNAQGETPIDCAQPTLGHKIRQKIGAVEHINC</sequence>
<dbReference type="InterPro" id="IPR011011">
    <property type="entry name" value="Znf_FYVE_PHD"/>
</dbReference>
<gene>
    <name evidence="8" type="ORF">R1flu_027237</name>
</gene>
<proteinExistence type="predicted"/>
<organism evidence="8 9">
    <name type="scientific">Riccia fluitans</name>
    <dbReference type="NCBI Taxonomy" id="41844"/>
    <lineage>
        <taxon>Eukaryota</taxon>
        <taxon>Viridiplantae</taxon>
        <taxon>Streptophyta</taxon>
        <taxon>Embryophyta</taxon>
        <taxon>Marchantiophyta</taxon>
        <taxon>Marchantiopsida</taxon>
        <taxon>Marchantiidae</taxon>
        <taxon>Marchantiales</taxon>
        <taxon>Ricciaceae</taxon>
        <taxon>Riccia</taxon>
    </lineage>
</organism>
<keyword evidence="1" id="KW-0479">Metal-binding</keyword>
<dbReference type="CDD" id="cd15760">
    <property type="entry name" value="FYVE_scVPS27p_like"/>
    <property type="match status" value="1"/>
</dbReference>
<evidence type="ECO:0000259" key="7">
    <source>
        <dbReference type="PROSITE" id="PS50178"/>
    </source>
</evidence>
<dbReference type="Gene3D" id="3.30.40.10">
    <property type="entry name" value="Zinc/RING finger domain, C3HC4 (zinc finger)"/>
    <property type="match status" value="1"/>
</dbReference>
<reference evidence="8 9" key="1">
    <citation type="submission" date="2024-09" db="EMBL/GenBank/DDBJ databases">
        <title>Chromosome-scale assembly of Riccia fluitans.</title>
        <authorList>
            <person name="Paukszto L."/>
            <person name="Sawicki J."/>
            <person name="Karawczyk K."/>
            <person name="Piernik-Szablinska J."/>
            <person name="Szczecinska M."/>
            <person name="Mazdziarz M."/>
        </authorList>
    </citation>
    <scope>NUCLEOTIDE SEQUENCE [LARGE SCALE GENOMIC DNA]</scope>
    <source>
        <strain evidence="8">Rf_01</strain>
        <tissue evidence="8">Aerial parts of the thallus</tissue>
    </source>
</reference>
<dbReference type="SMART" id="SM00064">
    <property type="entry name" value="FYVE"/>
    <property type="match status" value="1"/>
</dbReference>
<dbReference type="AlphaFoldDB" id="A0ABD1XI80"/>
<comment type="caution">
    <text evidence="8">The sequence shown here is derived from an EMBL/GenBank/DDBJ whole genome shotgun (WGS) entry which is preliminary data.</text>
</comment>
<evidence type="ECO:0000313" key="8">
    <source>
        <dbReference type="EMBL" id="KAL2608664.1"/>
    </source>
</evidence>
<dbReference type="InterPro" id="IPR000306">
    <property type="entry name" value="Znf_FYVE"/>
</dbReference>
<dbReference type="SMART" id="SM00248">
    <property type="entry name" value="ANK"/>
    <property type="match status" value="2"/>
</dbReference>
<accession>A0ABD1XI80</accession>
<evidence type="ECO:0000313" key="9">
    <source>
        <dbReference type="Proteomes" id="UP001605036"/>
    </source>
</evidence>
<dbReference type="Pfam" id="PF12796">
    <property type="entry name" value="Ank_2"/>
    <property type="match status" value="1"/>
</dbReference>
<dbReference type="SUPFAM" id="SSF48403">
    <property type="entry name" value="Ankyrin repeat"/>
    <property type="match status" value="1"/>
</dbReference>
<feature type="region of interest" description="Disordered" evidence="6">
    <location>
        <begin position="269"/>
        <end position="301"/>
    </location>
</feature>
<dbReference type="InterPro" id="IPR017455">
    <property type="entry name" value="Znf_FYVE-rel"/>
</dbReference>
<feature type="domain" description="FYVE-type" evidence="7">
    <location>
        <begin position="137"/>
        <end position="197"/>
    </location>
</feature>